<dbReference type="GO" id="GO:0009279">
    <property type="term" value="C:cell outer membrane"/>
    <property type="evidence" value="ECO:0007669"/>
    <property type="project" value="UniProtKB-SubCell"/>
</dbReference>
<dbReference type="PANTHER" id="PTHR30026">
    <property type="entry name" value="OUTER MEMBRANE PROTEIN TOLC"/>
    <property type="match status" value="1"/>
</dbReference>
<evidence type="ECO:0000256" key="6">
    <source>
        <dbReference type="ARBA" id="ARBA00023136"/>
    </source>
</evidence>
<keyword evidence="5" id="KW-0812">Transmembrane</keyword>
<organism evidence="9 10">
    <name type="scientific">Salinimicrobium marinum</name>
    <dbReference type="NCBI Taxonomy" id="680283"/>
    <lineage>
        <taxon>Bacteria</taxon>
        <taxon>Pseudomonadati</taxon>
        <taxon>Bacteroidota</taxon>
        <taxon>Flavobacteriia</taxon>
        <taxon>Flavobacteriales</taxon>
        <taxon>Flavobacteriaceae</taxon>
        <taxon>Salinimicrobium</taxon>
    </lineage>
</organism>
<evidence type="ECO:0000256" key="7">
    <source>
        <dbReference type="ARBA" id="ARBA00023237"/>
    </source>
</evidence>
<evidence type="ECO:0000256" key="4">
    <source>
        <dbReference type="ARBA" id="ARBA00022452"/>
    </source>
</evidence>
<reference evidence="9" key="2">
    <citation type="submission" date="2020-09" db="EMBL/GenBank/DDBJ databases">
        <authorList>
            <person name="Sun Q."/>
            <person name="Kim S."/>
        </authorList>
    </citation>
    <scope>NUCLEOTIDE SEQUENCE</scope>
    <source>
        <strain evidence="9">KCTC 12719</strain>
    </source>
</reference>
<sequence length="457" mass="52503">MSVSLLQAQETSPEVLTFEEYMAFVKKYHPVARQAELQISEGEANLLKARGGFDPKIEVDYSRKEFKGTEYYDILNSTFKIPTWYGLEIKAGFEQNEGYYLNPERTVPEEGLFSAGVSLNLGQGLFADERMTAIRSARAFREQTLAERDLVLNKVLFDAAVAYFDWMQAYNEFEIYEGFLENAAERFIGVKQNAQIGEVPAIDTVEAKISLQDRTLQLEQAGVRLMKERLDLSNFLWMENNVPVELQPEIVPEKSIVGEVNPILGVREELMSDFSFENHPKIRSLRAKLRALELDRRLKANNLLPEINIDYNFITPEPDAYNTIHTSNYKAGLSLSFPLFLRKQRGELQLAELKVQDLNFDLELNERQIENKIEAVLNELESYKNQIVLIEEIVENYRTLLAAELRKFSFGESSLFLINSRESKLIEARLKQNEVLTKFLYAKAGFFRSLGAIPEVD</sequence>
<evidence type="ECO:0000256" key="2">
    <source>
        <dbReference type="ARBA" id="ARBA00007613"/>
    </source>
</evidence>
<keyword evidence="4" id="KW-1134">Transmembrane beta strand</keyword>
<dbReference type="InterPro" id="IPR051906">
    <property type="entry name" value="TolC-like"/>
</dbReference>
<evidence type="ECO:0000313" key="10">
    <source>
        <dbReference type="Proteomes" id="UP000610456"/>
    </source>
</evidence>
<reference evidence="9" key="1">
    <citation type="journal article" date="2014" name="Int. J. Syst. Evol. Microbiol.">
        <title>Complete genome sequence of Corynebacterium casei LMG S-19264T (=DSM 44701T), isolated from a smear-ripened cheese.</title>
        <authorList>
            <consortium name="US DOE Joint Genome Institute (JGI-PGF)"/>
            <person name="Walter F."/>
            <person name="Albersmeier A."/>
            <person name="Kalinowski J."/>
            <person name="Ruckert C."/>
        </authorList>
    </citation>
    <scope>NUCLEOTIDE SEQUENCE</scope>
    <source>
        <strain evidence="9">KCTC 12719</strain>
    </source>
</reference>
<comment type="similarity">
    <text evidence="2">Belongs to the outer membrane factor (OMF) (TC 1.B.17) family.</text>
</comment>
<dbReference type="SUPFAM" id="SSF56954">
    <property type="entry name" value="Outer membrane efflux proteins (OEP)"/>
    <property type="match status" value="1"/>
</dbReference>
<dbReference type="GO" id="GO:0015562">
    <property type="term" value="F:efflux transmembrane transporter activity"/>
    <property type="evidence" value="ECO:0007669"/>
    <property type="project" value="InterPro"/>
</dbReference>
<dbReference type="EMBL" id="BMXB01000002">
    <property type="protein sequence ID" value="GHA29251.1"/>
    <property type="molecule type" value="Genomic_DNA"/>
</dbReference>
<protein>
    <submittedName>
        <fullName evidence="9">Transporter</fullName>
    </submittedName>
</protein>
<name>A0A918SAA7_9FLAO</name>
<keyword evidence="8" id="KW-0175">Coiled coil</keyword>
<dbReference type="AlphaFoldDB" id="A0A918SAA7"/>
<evidence type="ECO:0000256" key="5">
    <source>
        <dbReference type="ARBA" id="ARBA00022692"/>
    </source>
</evidence>
<dbReference type="PANTHER" id="PTHR30026:SF20">
    <property type="entry name" value="OUTER MEMBRANE PROTEIN TOLC"/>
    <property type="match status" value="1"/>
</dbReference>
<evidence type="ECO:0000256" key="3">
    <source>
        <dbReference type="ARBA" id="ARBA00022448"/>
    </source>
</evidence>
<dbReference type="GO" id="GO:0015288">
    <property type="term" value="F:porin activity"/>
    <property type="evidence" value="ECO:0007669"/>
    <property type="project" value="TreeGrafter"/>
</dbReference>
<dbReference type="Proteomes" id="UP000610456">
    <property type="component" value="Unassembled WGS sequence"/>
</dbReference>
<accession>A0A918SAA7</accession>
<keyword evidence="7" id="KW-0998">Cell outer membrane</keyword>
<evidence type="ECO:0000256" key="1">
    <source>
        <dbReference type="ARBA" id="ARBA00004442"/>
    </source>
</evidence>
<keyword evidence="3" id="KW-0813">Transport</keyword>
<keyword evidence="10" id="KW-1185">Reference proteome</keyword>
<evidence type="ECO:0000313" key="9">
    <source>
        <dbReference type="EMBL" id="GHA29251.1"/>
    </source>
</evidence>
<comment type="subcellular location">
    <subcellularLocation>
        <location evidence="1">Cell outer membrane</location>
    </subcellularLocation>
</comment>
<proteinExistence type="inferred from homology"/>
<feature type="coiled-coil region" evidence="8">
    <location>
        <begin position="366"/>
        <end position="400"/>
    </location>
</feature>
<dbReference type="Gene3D" id="1.20.1600.10">
    <property type="entry name" value="Outer membrane efflux proteins (OEP)"/>
    <property type="match status" value="1"/>
</dbReference>
<dbReference type="GO" id="GO:1990281">
    <property type="term" value="C:efflux pump complex"/>
    <property type="evidence" value="ECO:0007669"/>
    <property type="project" value="TreeGrafter"/>
</dbReference>
<keyword evidence="6" id="KW-0472">Membrane</keyword>
<comment type="caution">
    <text evidence="9">The sequence shown here is derived from an EMBL/GenBank/DDBJ whole genome shotgun (WGS) entry which is preliminary data.</text>
</comment>
<gene>
    <name evidence="9" type="ORF">GCM10007103_08080</name>
</gene>
<dbReference type="InterPro" id="IPR003423">
    <property type="entry name" value="OMP_efflux"/>
</dbReference>
<evidence type="ECO:0000256" key="8">
    <source>
        <dbReference type="SAM" id="Coils"/>
    </source>
</evidence>
<dbReference type="Pfam" id="PF02321">
    <property type="entry name" value="OEP"/>
    <property type="match status" value="1"/>
</dbReference>